<evidence type="ECO:0000313" key="12">
    <source>
        <dbReference type="EMBL" id="ESO01624.1"/>
    </source>
</evidence>
<dbReference type="CDD" id="cd00326">
    <property type="entry name" value="alpha_CA"/>
    <property type="match status" value="1"/>
</dbReference>
<dbReference type="PANTHER" id="PTHR18952:SF141">
    <property type="entry name" value="CARBONIC ANHYDRASE"/>
    <property type="match status" value="1"/>
</dbReference>
<dbReference type="Proteomes" id="UP000015101">
    <property type="component" value="Unassembled WGS sequence"/>
</dbReference>
<evidence type="ECO:0000313" key="14">
    <source>
        <dbReference type="Proteomes" id="UP000015101"/>
    </source>
</evidence>
<comment type="similarity">
    <text evidence="3 10">Belongs to the alpha-carbonic anhydrase family.</text>
</comment>
<organism evidence="13 14">
    <name type="scientific">Helobdella robusta</name>
    <name type="common">Californian leech</name>
    <dbReference type="NCBI Taxonomy" id="6412"/>
    <lineage>
        <taxon>Eukaryota</taxon>
        <taxon>Metazoa</taxon>
        <taxon>Spiralia</taxon>
        <taxon>Lophotrochozoa</taxon>
        <taxon>Annelida</taxon>
        <taxon>Clitellata</taxon>
        <taxon>Hirudinea</taxon>
        <taxon>Rhynchobdellida</taxon>
        <taxon>Glossiphoniidae</taxon>
        <taxon>Helobdella</taxon>
    </lineage>
</organism>
<dbReference type="GO" id="GO:0004089">
    <property type="term" value="F:carbonate dehydratase activity"/>
    <property type="evidence" value="ECO:0000318"/>
    <property type="project" value="GO_Central"/>
</dbReference>
<dbReference type="AlphaFoldDB" id="T1FN58"/>
<evidence type="ECO:0000313" key="13">
    <source>
        <dbReference type="EnsemblMetazoa" id="HelroP185695"/>
    </source>
</evidence>
<dbReference type="InterPro" id="IPR036398">
    <property type="entry name" value="CA_dom_sf"/>
</dbReference>
<dbReference type="InterPro" id="IPR018338">
    <property type="entry name" value="Carbonic_anhydrase_a-class_CS"/>
</dbReference>
<proteinExistence type="inferred from homology"/>
<feature type="domain" description="Alpha-carbonic anhydrase" evidence="11">
    <location>
        <begin position="2"/>
        <end position="264"/>
    </location>
</feature>
<reference evidence="13" key="3">
    <citation type="submission" date="2015-06" db="UniProtKB">
        <authorList>
            <consortium name="EnsemblMetazoa"/>
        </authorList>
    </citation>
    <scope>IDENTIFICATION</scope>
</reference>
<dbReference type="OMA" id="FHVNYED"/>
<dbReference type="InterPro" id="IPR001148">
    <property type="entry name" value="CA_dom"/>
</dbReference>
<reference evidence="12 14" key="2">
    <citation type="journal article" date="2013" name="Nature">
        <title>Insights into bilaterian evolution from three spiralian genomes.</title>
        <authorList>
            <person name="Simakov O."/>
            <person name="Marletaz F."/>
            <person name="Cho S.J."/>
            <person name="Edsinger-Gonzales E."/>
            <person name="Havlak P."/>
            <person name="Hellsten U."/>
            <person name="Kuo D.H."/>
            <person name="Larsson T."/>
            <person name="Lv J."/>
            <person name="Arendt D."/>
            <person name="Savage R."/>
            <person name="Osoegawa K."/>
            <person name="de Jong P."/>
            <person name="Grimwood J."/>
            <person name="Chapman J.A."/>
            <person name="Shapiro H."/>
            <person name="Aerts A."/>
            <person name="Otillar R.P."/>
            <person name="Terry A.Y."/>
            <person name="Boore J.L."/>
            <person name="Grigoriev I.V."/>
            <person name="Lindberg D.R."/>
            <person name="Seaver E.C."/>
            <person name="Weisblat D.A."/>
            <person name="Putnam N.H."/>
            <person name="Rokhsar D.S."/>
        </authorList>
    </citation>
    <scope>NUCLEOTIDE SEQUENCE</scope>
</reference>
<dbReference type="EMBL" id="KB096743">
    <property type="protein sequence ID" value="ESO01624.1"/>
    <property type="molecule type" value="Genomic_DNA"/>
</dbReference>
<dbReference type="GO" id="GO:0005737">
    <property type="term" value="C:cytoplasm"/>
    <property type="evidence" value="ECO:0000318"/>
    <property type="project" value="GO_Central"/>
</dbReference>
<protein>
    <recommendedName>
        <fullName evidence="4 10">Carbonic anhydrase</fullName>
        <ecNumber evidence="4 10">4.2.1.1</ecNumber>
    </recommendedName>
</protein>
<dbReference type="HOGENOM" id="CLU_039326_2_1_1"/>
<dbReference type="GeneID" id="20210256"/>
<evidence type="ECO:0000256" key="2">
    <source>
        <dbReference type="ARBA" id="ARBA00004498"/>
    </source>
</evidence>
<evidence type="ECO:0000256" key="1">
    <source>
        <dbReference type="ARBA" id="ARBA00001947"/>
    </source>
</evidence>
<dbReference type="RefSeq" id="XP_009020278.1">
    <property type="nucleotide sequence ID" value="XM_009022030.1"/>
</dbReference>
<dbReference type="STRING" id="6412.T1FN58"/>
<dbReference type="OrthoDB" id="429145at2759"/>
<dbReference type="EC" id="4.2.1.1" evidence="4 10"/>
<keyword evidence="5" id="KW-0964">Secreted</keyword>
<dbReference type="SMART" id="SM01057">
    <property type="entry name" value="Carb_anhydrase"/>
    <property type="match status" value="1"/>
</dbReference>
<dbReference type="KEGG" id="hro:HELRODRAFT_185695"/>
<dbReference type="EMBL" id="AMQM01004972">
    <property type="status" value="NOT_ANNOTATED_CDS"/>
    <property type="molecule type" value="Genomic_DNA"/>
</dbReference>
<keyword evidence="6 10" id="KW-0479">Metal-binding</keyword>
<comment type="function">
    <text evidence="10">Reversible hydration of carbon dioxide.</text>
</comment>
<sequence>MHSWGYCKNNGPHKWVELAPAARGLHQSPVNIDTTKIDKFHFRPLKFQYVPKNSKTILNNGHTVQVALDGSDSLLEGGPFPHRYRAAQFHFHWGMNNNMGSEHMVDGRYFAAELHIVHWNCELYSSIEEAVKSANGLAVLGAFIKPGKHHHEMEKLTSMLPKILYSGESAELKDGFDPASLLPKHTDYWTYSGSLTTPPCYESARFVIFKEPIQISEDQLNSFRQLRSHARDTSAPRDDEFGGKILQNYRPPNPLNDRKIVSSC</sequence>
<gene>
    <name evidence="13" type="primary">20210256</name>
    <name evidence="12" type="ORF">HELRODRAFT_185695</name>
</gene>
<accession>T1FN58</accession>
<keyword evidence="7 10" id="KW-0862">Zinc</keyword>
<keyword evidence="14" id="KW-1185">Reference proteome</keyword>
<comment type="subcellular location">
    <subcellularLocation>
        <location evidence="2">Secreted</location>
        <location evidence="2">Extracellular space</location>
        <location evidence="2">Extracellular matrix</location>
    </subcellularLocation>
</comment>
<dbReference type="CTD" id="20210256"/>
<dbReference type="PANTHER" id="PTHR18952">
    <property type="entry name" value="CARBONIC ANHYDRASE"/>
    <property type="match status" value="1"/>
</dbReference>
<evidence type="ECO:0000256" key="7">
    <source>
        <dbReference type="ARBA" id="ARBA00022833"/>
    </source>
</evidence>
<reference evidence="14" key="1">
    <citation type="submission" date="2012-12" db="EMBL/GenBank/DDBJ databases">
        <authorList>
            <person name="Hellsten U."/>
            <person name="Grimwood J."/>
            <person name="Chapman J.A."/>
            <person name="Shapiro H."/>
            <person name="Aerts A."/>
            <person name="Otillar R.P."/>
            <person name="Terry A.Y."/>
            <person name="Boore J.L."/>
            <person name="Simakov O."/>
            <person name="Marletaz F."/>
            <person name="Cho S.-J."/>
            <person name="Edsinger-Gonzales E."/>
            <person name="Havlak P."/>
            <person name="Kuo D.-H."/>
            <person name="Larsson T."/>
            <person name="Lv J."/>
            <person name="Arendt D."/>
            <person name="Savage R."/>
            <person name="Osoegawa K."/>
            <person name="de Jong P."/>
            <person name="Lindberg D.R."/>
            <person name="Seaver E.C."/>
            <person name="Weisblat D.A."/>
            <person name="Putnam N.H."/>
            <person name="Grigoriev I.V."/>
            <person name="Rokhsar D.S."/>
        </authorList>
    </citation>
    <scope>NUCLEOTIDE SEQUENCE</scope>
</reference>
<comment type="cofactor">
    <cofactor evidence="1 10">
        <name>Zn(2+)</name>
        <dbReference type="ChEBI" id="CHEBI:29105"/>
    </cofactor>
</comment>
<evidence type="ECO:0000259" key="11">
    <source>
        <dbReference type="PROSITE" id="PS51144"/>
    </source>
</evidence>
<dbReference type="EMBL" id="AMQM01004973">
    <property type="status" value="NOT_ANNOTATED_CDS"/>
    <property type="molecule type" value="Genomic_DNA"/>
</dbReference>
<evidence type="ECO:0000256" key="8">
    <source>
        <dbReference type="ARBA" id="ARBA00023239"/>
    </source>
</evidence>
<dbReference type="GO" id="GO:0008270">
    <property type="term" value="F:zinc ion binding"/>
    <property type="evidence" value="ECO:0007669"/>
    <property type="project" value="UniProtKB-UniRule"/>
</dbReference>
<evidence type="ECO:0000256" key="10">
    <source>
        <dbReference type="RuleBase" id="RU367011"/>
    </source>
</evidence>
<dbReference type="EnsemblMetazoa" id="HelroT185695">
    <property type="protein sequence ID" value="HelroP185695"/>
    <property type="gene ID" value="HelroG185695"/>
</dbReference>
<evidence type="ECO:0000256" key="5">
    <source>
        <dbReference type="ARBA" id="ARBA00022530"/>
    </source>
</evidence>
<dbReference type="PROSITE" id="PS00162">
    <property type="entry name" value="ALPHA_CA_1"/>
    <property type="match status" value="1"/>
</dbReference>
<dbReference type="SUPFAM" id="SSF51069">
    <property type="entry name" value="Carbonic anhydrase"/>
    <property type="match status" value="1"/>
</dbReference>
<comment type="catalytic activity">
    <reaction evidence="9 10">
        <text>hydrogencarbonate + H(+) = CO2 + H2O</text>
        <dbReference type="Rhea" id="RHEA:10748"/>
        <dbReference type="ChEBI" id="CHEBI:15377"/>
        <dbReference type="ChEBI" id="CHEBI:15378"/>
        <dbReference type="ChEBI" id="CHEBI:16526"/>
        <dbReference type="ChEBI" id="CHEBI:17544"/>
        <dbReference type="EC" id="4.2.1.1"/>
    </reaction>
</comment>
<dbReference type="InParanoid" id="T1FN58"/>
<keyword evidence="8 10" id="KW-0456">Lyase</keyword>
<evidence type="ECO:0000256" key="4">
    <source>
        <dbReference type="ARBA" id="ARBA00012925"/>
    </source>
</evidence>
<dbReference type="eggNOG" id="KOG0382">
    <property type="taxonomic scope" value="Eukaryota"/>
</dbReference>
<dbReference type="FunCoup" id="T1FN58">
    <property type="interactions" value="30"/>
</dbReference>
<evidence type="ECO:0000256" key="3">
    <source>
        <dbReference type="ARBA" id="ARBA00010718"/>
    </source>
</evidence>
<dbReference type="Pfam" id="PF00194">
    <property type="entry name" value="Carb_anhydrase"/>
    <property type="match status" value="1"/>
</dbReference>
<keyword evidence="5" id="KW-0272">Extracellular matrix</keyword>
<dbReference type="InterPro" id="IPR023561">
    <property type="entry name" value="Carbonic_anhydrase_a-class"/>
</dbReference>
<evidence type="ECO:0000256" key="9">
    <source>
        <dbReference type="ARBA" id="ARBA00048348"/>
    </source>
</evidence>
<evidence type="ECO:0000256" key="6">
    <source>
        <dbReference type="ARBA" id="ARBA00022723"/>
    </source>
</evidence>
<name>T1FN58_HELRO</name>
<dbReference type="PROSITE" id="PS51144">
    <property type="entry name" value="ALPHA_CA_2"/>
    <property type="match status" value="1"/>
</dbReference>
<dbReference type="Gene3D" id="3.10.200.10">
    <property type="entry name" value="Alpha carbonic anhydrase"/>
    <property type="match status" value="1"/>
</dbReference>